<dbReference type="SUPFAM" id="SSF56935">
    <property type="entry name" value="Porins"/>
    <property type="match status" value="1"/>
</dbReference>
<evidence type="ECO:0000313" key="16">
    <source>
        <dbReference type="Proteomes" id="UP000309138"/>
    </source>
</evidence>
<feature type="signal peptide" evidence="12">
    <location>
        <begin position="1"/>
        <end position="24"/>
    </location>
</feature>
<dbReference type="GO" id="GO:0044718">
    <property type="term" value="P:siderophore transmembrane transport"/>
    <property type="evidence" value="ECO:0007669"/>
    <property type="project" value="TreeGrafter"/>
</dbReference>
<evidence type="ECO:0000256" key="12">
    <source>
        <dbReference type="SAM" id="SignalP"/>
    </source>
</evidence>
<evidence type="ECO:0000256" key="1">
    <source>
        <dbReference type="ARBA" id="ARBA00004571"/>
    </source>
</evidence>
<reference evidence="15 16" key="1">
    <citation type="submission" date="2019-04" db="EMBL/GenBank/DDBJ databases">
        <authorList>
            <person name="Yang Y."/>
            <person name="Wei D."/>
        </authorList>
    </citation>
    <scope>NUCLEOTIDE SEQUENCE [LARGE SCALE GENOMIC DNA]</scope>
    <source>
        <strain evidence="15 16">L-1-4w-11</strain>
    </source>
</reference>
<name>A0A4U1L621_9SPHN</name>
<protein>
    <submittedName>
        <fullName evidence="15">TonB-dependent receptor</fullName>
    </submittedName>
</protein>
<dbReference type="EMBL" id="SWKR01000002">
    <property type="protein sequence ID" value="TKD51666.1"/>
    <property type="molecule type" value="Genomic_DNA"/>
</dbReference>
<feature type="chain" id="PRO_5020679179" evidence="12">
    <location>
        <begin position="25"/>
        <end position="701"/>
    </location>
</feature>
<organism evidence="15 16">
    <name type="scientific">Sphingomonas baiyangensis</name>
    <dbReference type="NCBI Taxonomy" id="2572576"/>
    <lineage>
        <taxon>Bacteria</taxon>
        <taxon>Pseudomonadati</taxon>
        <taxon>Pseudomonadota</taxon>
        <taxon>Alphaproteobacteria</taxon>
        <taxon>Sphingomonadales</taxon>
        <taxon>Sphingomonadaceae</taxon>
        <taxon>Sphingomonas</taxon>
    </lineage>
</organism>
<dbReference type="AlphaFoldDB" id="A0A4U1L621"/>
<evidence type="ECO:0000256" key="11">
    <source>
        <dbReference type="SAM" id="MobiDB-lite"/>
    </source>
</evidence>
<evidence type="ECO:0000256" key="10">
    <source>
        <dbReference type="RuleBase" id="RU003357"/>
    </source>
</evidence>
<keyword evidence="3" id="KW-1134">Transmembrane beta strand</keyword>
<feature type="domain" description="TonB-dependent receptor-like beta-barrel" evidence="13">
    <location>
        <begin position="302"/>
        <end position="675"/>
    </location>
</feature>
<evidence type="ECO:0000313" key="15">
    <source>
        <dbReference type="EMBL" id="TKD51666.1"/>
    </source>
</evidence>
<keyword evidence="7 10" id="KW-0472">Membrane</keyword>
<evidence type="ECO:0000256" key="3">
    <source>
        <dbReference type="ARBA" id="ARBA00022452"/>
    </source>
</evidence>
<dbReference type="OrthoDB" id="9758472at2"/>
<accession>A0A4U1L621</accession>
<comment type="subcellular location">
    <subcellularLocation>
        <location evidence="1">Cell outer membrane</location>
        <topology evidence="1">Multi-pass membrane protein</topology>
    </subcellularLocation>
</comment>
<dbReference type="InterPro" id="IPR012910">
    <property type="entry name" value="Plug_dom"/>
</dbReference>
<dbReference type="GO" id="GO:0015344">
    <property type="term" value="F:siderophore uptake transmembrane transporter activity"/>
    <property type="evidence" value="ECO:0007669"/>
    <property type="project" value="TreeGrafter"/>
</dbReference>
<comment type="similarity">
    <text evidence="10">Belongs to the TonB-dependent receptor family.</text>
</comment>
<feature type="region of interest" description="Disordered" evidence="11">
    <location>
        <begin position="43"/>
        <end position="67"/>
    </location>
</feature>
<dbReference type="Gene3D" id="2.170.130.10">
    <property type="entry name" value="TonB-dependent receptor, plug domain"/>
    <property type="match status" value="1"/>
</dbReference>
<feature type="domain" description="TonB-dependent receptor plug" evidence="14">
    <location>
        <begin position="101"/>
        <end position="195"/>
    </location>
</feature>
<dbReference type="PANTHER" id="PTHR30069">
    <property type="entry name" value="TONB-DEPENDENT OUTER MEMBRANE RECEPTOR"/>
    <property type="match status" value="1"/>
</dbReference>
<dbReference type="Pfam" id="PF07715">
    <property type="entry name" value="Plug"/>
    <property type="match status" value="1"/>
</dbReference>
<dbReference type="InterPro" id="IPR039426">
    <property type="entry name" value="TonB-dep_rcpt-like"/>
</dbReference>
<keyword evidence="4" id="KW-0812">Transmembrane</keyword>
<keyword evidence="9" id="KW-0998">Cell outer membrane</keyword>
<keyword evidence="6 10" id="KW-0798">TonB box</keyword>
<comment type="caution">
    <text evidence="15">The sequence shown here is derived from an EMBL/GenBank/DDBJ whole genome shotgun (WGS) entry which is preliminary data.</text>
</comment>
<evidence type="ECO:0000256" key="8">
    <source>
        <dbReference type="ARBA" id="ARBA00023170"/>
    </source>
</evidence>
<evidence type="ECO:0000256" key="9">
    <source>
        <dbReference type="ARBA" id="ARBA00023237"/>
    </source>
</evidence>
<dbReference type="InterPro" id="IPR037066">
    <property type="entry name" value="Plug_dom_sf"/>
</dbReference>
<dbReference type="GO" id="GO:0009279">
    <property type="term" value="C:cell outer membrane"/>
    <property type="evidence" value="ECO:0007669"/>
    <property type="project" value="UniProtKB-SubCell"/>
</dbReference>
<dbReference type="Pfam" id="PF00593">
    <property type="entry name" value="TonB_dep_Rec_b-barrel"/>
    <property type="match status" value="1"/>
</dbReference>
<evidence type="ECO:0000256" key="7">
    <source>
        <dbReference type="ARBA" id="ARBA00023136"/>
    </source>
</evidence>
<proteinExistence type="inferred from homology"/>
<sequence>MMKRCHFLHASAALAMSGAFPALAAANGQDAAVAAGLATATGQPLAPPSPVEHAAPPVDRTPPPSPHVVQQVGAERAIEEKWITVTAPVQDGRIGPPALTVATDLLVDRQPRSAADILRGLPGVAVRTNSRGETIARVRGVEERQTGVFLDGAPLAVPWDGRVDLGLLPAGLLGEARVTKGAAPIEYGANTVGGVVDFRTRRGPGKPFAYLEAGSLGSGSGSLVLTERLGAIDTTLAVGGITRDAEPLAGSLPFGQVSSEARTNTDLDATSLFAAVGTDVLPVALRASLLHLDASRGIAPEGDRPPSAGPRYWRYPQIDLTQATLGASATLAEQTEVRLVGWHQWFAQTIDQYRDVTYTARRARQQDRDRTLGGRLTLTHPAGPVNLRWAATAQSTTHVGVETALPTGIAGPRLRYRQNLYSFGVEADAPVASGIAATLGAAYDRAETPLTGDKPRQPALDAFAASAALRFDLSDAAVLTLSGGRRTRFPTARELFGEALGRFAINPDLRPEQAWLADAELRWTHRGLRLTINPFLARLQDTLAQRVLPDGRRQRFNLSGATSFGIDALLTQALTSNLRIELAGSVLEARADRGSAAVRRLPQRPSYEAFVALDWNLPDRFDIRAEVQQIGDAIDLDARGEVVRLAPGTLIALRAAVPVARAGSGRLSLTGAVDNAADASVFPQAGLPLPGRVWRIGLRLD</sequence>
<keyword evidence="16" id="KW-1185">Reference proteome</keyword>
<gene>
    <name evidence="15" type="ORF">FBR43_13555</name>
</gene>
<evidence type="ECO:0000256" key="6">
    <source>
        <dbReference type="ARBA" id="ARBA00023077"/>
    </source>
</evidence>
<dbReference type="PANTHER" id="PTHR30069:SF29">
    <property type="entry name" value="HEMOGLOBIN AND HEMOGLOBIN-HAPTOGLOBIN-BINDING PROTEIN 1-RELATED"/>
    <property type="match status" value="1"/>
</dbReference>
<dbReference type="Gene3D" id="2.40.170.20">
    <property type="entry name" value="TonB-dependent receptor, beta-barrel domain"/>
    <property type="match status" value="1"/>
</dbReference>
<evidence type="ECO:0000259" key="14">
    <source>
        <dbReference type="Pfam" id="PF07715"/>
    </source>
</evidence>
<evidence type="ECO:0000256" key="4">
    <source>
        <dbReference type="ARBA" id="ARBA00022692"/>
    </source>
</evidence>
<dbReference type="RefSeq" id="WP_136943603.1">
    <property type="nucleotide sequence ID" value="NZ_SWKR01000002.1"/>
</dbReference>
<evidence type="ECO:0000256" key="2">
    <source>
        <dbReference type="ARBA" id="ARBA00022448"/>
    </source>
</evidence>
<dbReference type="InterPro" id="IPR000531">
    <property type="entry name" value="Beta-barrel_TonB"/>
</dbReference>
<evidence type="ECO:0000256" key="5">
    <source>
        <dbReference type="ARBA" id="ARBA00022729"/>
    </source>
</evidence>
<keyword evidence="2" id="KW-0813">Transport</keyword>
<keyword evidence="8 15" id="KW-0675">Receptor</keyword>
<dbReference type="InterPro" id="IPR036942">
    <property type="entry name" value="Beta-barrel_TonB_sf"/>
</dbReference>
<dbReference type="Proteomes" id="UP000309138">
    <property type="component" value="Unassembled WGS sequence"/>
</dbReference>
<keyword evidence="5 12" id="KW-0732">Signal</keyword>
<evidence type="ECO:0000259" key="13">
    <source>
        <dbReference type="Pfam" id="PF00593"/>
    </source>
</evidence>